<dbReference type="AlphaFoldDB" id="X1HAN7"/>
<dbReference type="EMBL" id="BARU01022205">
    <property type="protein sequence ID" value="GAH54125.1"/>
    <property type="molecule type" value="Genomic_DNA"/>
</dbReference>
<reference evidence="1" key="1">
    <citation type="journal article" date="2014" name="Front. Microbiol.">
        <title>High frequency of phylogenetically diverse reductive dehalogenase-homologous genes in deep subseafloor sedimentary metagenomes.</title>
        <authorList>
            <person name="Kawai M."/>
            <person name="Futagami T."/>
            <person name="Toyoda A."/>
            <person name="Takaki Y."/>
            <person name="Nishi S."/>
            <person name="Hori S."/>
            <person name="Arai W."/>
            <person name="Tsubouchi T."/>
            <person name="Morono Y."/>
            <person name="Uchiyama I."/>
            <person name="Ito T."/>
            <person name="Fujiyama A."/>
            <person name="Inagaki F."/>
            <person name="Takami H."/>
        </authorList>
    </citation>
    <scope>NUCLEOTIDE SEQUENCE</scope>
    <source>
        <strain evidence="1">Expedition CK06-06</strain>
    </source>
</reference>
<protein>
    <submittedName>
        <fullName evidence="1">Uncharacterized protein</fullName>
    </submittedName>
</protein>
<accession>X1HAN7</accession>
<organism evidence="1">
    <name type="scientific">marine sediment metagenome</name>
    <dbReference type="NCBI Taxonomy" id="412755"/>
    <lineage>
        <taxon>unclassified sequences</taxon>
        <taxon>metagenomes</taxon>
        <taxon>ecological metagenomes</taxon>
    </lineage>
</organism>
<proteinExistence type="predicted"/>
<feature type="non-terminal residue" evidence="1">
    <location>
        <position position="1"/>
    </location>
</feature>
<gene>
    <name evidence="1" type="ORF">S03H2_36208</name>
</gene>
<comment type="caution">
    <text evidence="1">The sequence shown here is derived from an EMBL/GenBank/DDBJ whole genome shotgun (WGS) entry which is preliminary data.</text>
</comment>
<name>X1HAN7_9ZZZZ</name>
<sequence>LIDTIQNRIRKLPLYPSIVMEKLGVIHRDRWQEYQNTTSAPYTEAKFIKTYRSDEQTNLKRQLKEAIYNSILYGERKEDEMKILKYVEAEKRRAGKDKIMTMNLLKTTVLKNLVFQKPANYEVGSESDMRLKEVHNLRKFLDIFVEVFFEDDLGIQKERTEKMKRIFKSGSVRAWTRTVKSAINRTLNIIDHQEFDKTMLRPIQEHEWEAIKSILQRLEQHALWDDNAPSVESQLNENKLETTQALFDDYSIPLNAAYLINA</sequence>
<evidence type="ECO:0000313" key="1">
    <source>
        <dbReference type="EMBL" id="GAH54125.1"/>
    </source>
</evidence>